<name>B5CLK7_9FIRM</name>
<accession>B5CLK7</accession>
<dbReference type="RefSeq" id="WP_005609878.1">
    <property type="nucleotide sequence ID" value="NZ_CP102292.1"/>
</dbReference>
<evidence type="ECO:0000256" key="1">
    <source>
        <dbReference type="SAM" id="SignalP"/>
    </source>
</evidence>
<dbReference type="GeneID" id="77334896"/>
<evidence type="ECO:0000259" key="2">
    <source>
        <dbReference type="Pfam" id="PF14343"/>
    </source>
</evidence>
<reference evidence="3 4" key="2">
    <citation type="submission" date="2008-08" db="EMBL/GenBank/DDBJ databases">
        <authorList>
            <person name="Fulton L."/>
            <person name="Clifton S."/>
            <person name="Fulton B."/>
            <person name="Xu J."/>
            <person name="Minx P."/>
            <person name="Pepin K.H."/>
            <person name="Johnson M."/>
            <person name="Bhonagiri V."/>
            <person name="Nash W.E."/>
            <person name="Mardis E.R."/>
            <person name="Wilson R.K."/>
        </authorList>
    </citation>
    <scope>NUCLEOTIDE SEQUENCE [LARGE SCALE GENOMIC DNA]</scope>
    <source>
        <strain evidence="3 4">ATCC 29176</strain>
    </source>
</reference>
<feature type="chain" id="PRO_5038630667" description="PrcB C-terminal domain-containing protein" evidence="1">
    <location>
        <begin position="27"/>
        <end position="142"/>
    </location>
</feature>
<dbReference type="HOGENOM" id="CLU_137259_0_0_9"/>
<keyword evidence="1" id="KW-0732">Signal</keyword>
<sequence length="142" mass="16385">MERKKQSMWKTFALAFCLLLSLEAGGCVRQEKKNSEQHELEIKVVTEEAIPEELMSLIEKNKKTPFRLTFADQGKLYLAEGYGEQKTTGYSVEVDRLCETQETVYIHTGLLGPEKGEEKKEIATYPYVVVELEETEKNIRFE</sequence>
<organism evidence="3 4">
    <name type="scientific">[Ruminococcus] lactaris ATCC 29176</name>
    <dbReference type="NCBI Taxonomy" id="471875"/>
    <lineage>
        <taxon>Bacteria</taxon>
        <taxon>Bacillati</taxon>
        <taxon>Bacillota</taxon>
        <taxon>Clostridia</taxon>
        <taxon>Lachnospirales</taxon>
        <taxon>Lachnospiraceae</taxon>
        <taxon>Mediterraneibacter</taxon>
    </lineage>
</organism>
<dbReference type="InterPro" id="IPR025748">
    <property type="entry name" value="PrcB_C_dom"/>
</dbReference>
<dbReference type="Pfam" id="PF14343">
    <property type="entry name" value="PrcB_C"/>
    <property type="match status" value="1"/>
</dbReference>
<keyword evidence="4" id="KW-1185">Reference proteome</keyword>
<feature type="signal peptide" evidence="1">
    <location>
        <begin position="1"/>
        <end position="26"/>
    </location>
</feature>
<dbReference type="eggNOG" id="ENOG5032U0T">
    <property type="taxonomic scope" value="Bacteria"/>
</dbReference>
<proteinExistence type="predicted"/>
<dbReference type="EMBL" id="ABOU02000014">
    <property type="protein sequence ID" value="EDY33859.1"/>
    <property type="molecule type" value="Genomic_DNA"/>
</dbReference>
<evidence type="ECO:0000313" key="4">
    <source>
        <dbReference type="Proteomes" id="UP000003254"/>
    </source>
</evidence>
<reference evidence="3 4" key="1">
    <citation type="submission" date="2008-08" db="EMBL/GenBank/DDBJ databases">
        <title>Draft genome sequence of Ruminococcus lactaris ATCC 29176.</title>
        <authorList>
            <person name="Sudarsanam P."/>
            <person name="Ley R."/>
            <person name="Guruge J."/>
            <person name="Turnbaugh P.J."/>
            <person name="Mahowald M."/>
            <person name="Liep D."/>
            <person name="Gordon J."/>
        </authorList>
    </citation>
    <scope>NUCLEOTIDE SEQUENCE [LARGE SCALE GENOMIC DNA]</scope>
    <source>
        <strain evidence="3 4">ATCC 29176</strain>
    </source>
</reference>
<dbReference type="AlphaFoldDB" id="B5CLK7"/>
<comment type="caution">
    <text evidence="3">The sequence shown here is derived from an EMBL/GenBank/DDBJ whole genome shotgun (WGS) entry which is preliminary data.</text>
</comment>
<evidence type="ECO:0000313" key="3">
    <source>
        <dbReference type="EMBL" id="EDY33859.1"/>
    </source>
</evidence>
<protein>
    <recommendedName>
        <fullName evidence="2">PrcB C-terminal domain-containing protein</fullName>
    </recommendedName>
</protein>
<feature type="domain" description="PrcB C-terminal" evidence="2">
    <location>
        <begin position="76"/>
        <end position="133"/>
    </location>
</feature>
<gene>
    <name evidence="3" type="ORF">RUMLAC_00329</name>
</gene>
<dbReference type="Proteomes" id="UP000003254">
    <property type="component" value="Unassembled WGS sequence"/>
</dbReference>